<dbReference type="RefSeq" id="WP_120708227.1">
    <property type="nucleotide sequence ID" value="NZ_CP032695.1"/>
</dbReference>
<feature type="transmembrane region" description="Helical" evidence="1">
    <location>
        <begin position="362"/>
        <end position="380"/>
    </location>
</feature>
<reference evidence="2 3" key="1">
    <citation type="submission" date="2018-10" db="EMBL/GenBank/DDBJ databases">
        <title>Rhizobium etli, R. leguminosarum and a new Rhizobium genospecies from Phaseolus dumosus.</title>
        <authorList>
            <person name="Ramirez-Puebla S.T."/>
            <person name="Rogel-Hernandez M.A."/>
            <person name="Guerrero G."/>
            <person name="Ormeno-Orrillo E."/>
            <person name="Martinez-Romero J.C."/>
            <person name="Negrete-Yankelevich S."/>
            <person name="Martinez-Romero E."/>
        </authorList>
    </citation>
    <scope>NUCLEOTIDE SEQUENCE [LARGE SCALE GENOMIC DNA]</scope>
    <source>
        <strain evidence="2 3">CCGE525</strain>
        <plasmid evidence="3">prccge525c</plasmid>
    </source>
</reference>
<keyword evidence="3" id="KW-1185">Reference proteome</keyword>
<dbReference type="AlphaFoldDB" id="A0A387FW18"/>
<keyword evidence="1" id="KW-0812">Transmembrane</keyword>
<protein>
    <recommendedName>
        <fullName evidence="4">Glycosyltransferase RgtA/B/C/D-like domain-containing protein</fullName>
    </recommendedName>
</protein>
<evidence type="ECO:0000256" key="1">
    <source>
        <dbReference type="SAM" id="Phobius"/>
    </source>
</evidence>
<feature type="transmembrane region" description="Helical" evidence="1">
    <location>
        <begin position="212"/>
        <end position="228"/>
    </location>
</feature>
<evidence type="ECO:0000313" key="2">
    <source>
        <dbReference type="EMBL" id="AYG63320.1"/>
    </source>
</evidence>
<keyword evidence="2" id="KW-0614">Plasmid</keyword>
<feature type="transmembrane region" description="Helical" evidence="1">
    <location>
        <begin position="112"/>
        <end position="130"/>
    </location>
</feature>
<feature type="transmembrane region" description="Helical" evidence="1">
    <location>
        <begin position="89"/>
        <end position="106"/>
    </location>
</feature>
<feature type="transmembrane region" description="Helical" evidence="1">
    <location>
        <begin position="142"/>
        <end position="160"/>
    </location>
</feature>
<sequence length="529" mass="57679">MHRTLNGNAGWQQGWPNMSSATDTSGFGSTTSPVLRVALIQSALVFVVAALWQQRWGTIVDTSWLITEAERVLNGERLYVDVIDNNPPFSIWLFLPAIMLSRWVGFAPEIGMYLYTCLAVIVGLGLSALIVRRAGFAENHALLRLLPLFVALFMIFPGNAFTERDQVGTVLFLPLLALMALRADTTRRVAPGIALIVGAGLCGSVLVLVKAYYVVAYIVPALYVAWRRRNLRLLLAPENCIVGTVGVVYIALVFLLTPEFMRDLLPQVADVYMKMGDPVRVALCYGPLYLLIVLLFRVVAPKAPVTPLCAVTLLASLAAVAPLIYQGKGWAYHAFAAISLAFVAVLCKIAASSGWRYNRETLGRATLCAIVVAFAWLPFLPTQKPADAFVAAVKAASKGEPTLGVIGSDIAAAHPLARIVGARFLSANNSDWFGALAYVLAEEASAKGEVADATRYQKRSDAYLDAKYAEFASYNYDLIVIQQDEPLWTDHVLGQPRFAAVLSAYHPVAKDERFTVYGRNARTDNSSAR</sequence>
<keyword evidence="1" id="KW-1133">Transmembrane helix</keyword>
<dbReference type="OrthoDB" id="6196188at2"/>
<gene>
    <name evidence="2" type="ORF">CCGE525_32145</name>
</gene>
<proteinExistence type="predicted"/>
<evidence type="ECO:0000313" key="3">
    <source>
        <dbReference type="Proteomes" id="UP000282195"/>
    </source>
</evidence>
<dbReference type="KEGG" id="rjg:CCGE525_32145"/>
<name>A0A387FW18_9HYPH</name>
<organism evidence="2 3">
    <name type="scientific">Rhizobium jaguaris</name>
    <dbReference type="NCBI Taxonomy" id="1312183"/>
    <lineage>
        <taxon>Bacteria</taxon>
        <taxon>Pseudomonadati</taxon>
        <taxon>Pseudomonadota</taxon>
        <taxon>Alphaproteobacteria</taxon>
        <taxon>Hyphomicrobiales</taxon>
        <taxon>Rhizobiaceae</taxon>
        <taxon>Rhizobium/Agrobacterium group</taxon>
        <taxon>Rhizobium</taxon>
    </lineage>
</organism>
<dbReference type="Proteomes" id="UP000282195">
    <property type="component" value="Plasmid pRCCGE525c"/>
</dbReference>
<geneLocation type="plasmid" evidence="3">
    <name>prccge525c</name>
</geneLocation>
<feature type="transmembrane region" description="Helical" evidence="1">
    <location>
        <begin position="240"/>
        <end position="258"/>
    </location>
</feature>
<dbReference type="EMBL" id="CP032695">
    <property type="protein sequence ID" value="AYG63320.1"/>
    <property type="molecule type" value="Genomic_DNA"/>
</dbReference>
<feature type="transmembrane region" description="Helical" evidence="1">
    <location>
        <begin position="330"/>
        <end position="350"/>
    </location>
</feature>
<feature type="transmembrane region" description="Helical" evidence="1">
    <location>
        <begin position="305"/>
        <end position="324"/>
    </location>
</feature>
<feature type="transmembrane region" description="Helical" evidence="1">
    <location>
        <begin position="278"/>
        <end position="298"/>
    </location>
</feature>
<accession>A0A387FW18</accession>
<keyword evidence="1" id="KW-0472">Membrane</keyword>
<evidence type="ECO:0008006" key="4">
    <source>
        <dbReference type="Google" id="ProtNLM"/>
    </source>
</evidence>